<proteinExistence type="predicted"/>
<dbReference type="Gene3D" id="3.20.20.370">
    <property type="entry name" value="Glycoside hydrolase/deacetylase"/>
    <property type="match status" value="1"/>
</dbReference>
<dbReference type="GO" id="GO:0045493">
    <property type="term" value="P:xylan catabolic process"/>
    <property type="evidence" value="ECO:0007669"/>
    <property type="project" value="UniProtKB-KW"/>
</dbReference>
<dbReference type="AlphaFoldDB" id="A0A2K9E1L2"/>
<accession>A0A2K9E1L2</accession>
<dbReference type="KEGG" id="mhos:CXR34_16225"/>
<evidence type="ECO:0000256" key="1">
    <source>
        <dbReference type="SAM" id="MobiDB-lite"/>
    </source>
</evidence>
<keyword evidence="3" id="KW-0378">Hydrolase</keyword>
<feature type="chain" id="PRO_5038989609" evidence="2">
    <location>
        <begin position="26"/>
        <end position="383"/>
    </location>
</feature>
<feature type="region of interest" description="Disordered" evidence="1">
    <location>
        <begin position="32"/>
        <end position="59"/>
    </location>
</feature>
<dbReference type="GO" id="GO:0016798">
    <property type="term" value="F:hydrolase activity, acting on glycosyl bonds"/>
    <property type="evidence" value="ECO:0007669"/>
    <property type="project" value="UniProtKB-KW"/>
</dbReference>
<keyword evidence="3" id="KW-0119">Carbohydrate metabolism</keyword>
<evidence type="ECO:0000313" key="3">
    <source>
        <dbReference type="EMBL" id="AUG30853.1"/>
    </source>
</evidence>
<feature type="signal peptide" evidence="2">
    <location>
        <begin position="1"/>
        <end position="25"/>
    </location>
</feature>
<dbReference type="EMBL" id="CP025299">
    <property type="protein sequence ID" value="AUG30853.1"/>
    <property type="molecule type" value="Genomic_DNA"/>
</dbReference>
<dbReference type="InterPro" id="IPR051398">
    <property type="entry name" value="Polysacch_Deacetylase"/>
</dbReference>
<evidence type="ECO:0000256" key="2">
    <source>
        <dbReference type="SAM" id="SignalP"/>
    </source>
</evidence>
<reference evidence="3 4" key="1">
    <citation type="submission" date="2017-12" db="EMBL/GenBank/DDBJ databases">
        <title>Isolation and characterization of estrogens degradatiion strain Microbacterium hominis SJTG1.</title>
        <authorList>
            <person name="Xiong W."/>
            <person name="Yin C."/>
            <person name="Zheng D."/>
            <person name="Liang R."/>
        </authorList>
    </citation>
    <scope>NUCLEOTIDE SEQUENCE [LARGE SCALE GENOMIC DNA]</scope>
    <source>
        <strain evidence="3 4">SJTG1</strain>
    </source>
</reference>
<keyword evidence="3" id="KW-0326">Glycosidase</keyword>
<dbReference type="PANTHER" id="PTHR34216:SF7">
    <property type="entry name" value="POLY-BETA-1,6-N-ACETYL-D-GLUCOSAMINE N-DEACETYLASE"/>
    <property type="match status" value="1"/>
</dbReference>
<dbReference type="Proteomes" id="UP000233276">
    <property type="component" value="Chromosome"/>
</dbReference>
<dbReference type="SUPFAM" id="SSF88713">
    <property type="entry name" value="Glycoside hydrolase/deacetylase"/>
    <property type="match status" value="1"/>
</dbReference>
<sequence length="383" mass="40219">MGGLQTSRGVLGRALAAGLIVGAVAAALSGCASEPTDGSTPDAGASASVASPTPTPTPLTASEQLLAAHPDVVGACAVSFRVDGVTLDPQLQVQDRLYDHLPIPRADGRVFAGWYADAATAAAASADPAAHAGDPATRINGSDLVSCTERQTTLYGAWTNADAVTAAKARVPILMYHQFTTKPGGEEGWLRGNYAYIEDYRAQMQYIKDQAFYLPTWDELSAFIDGALYLPDHSVIITDDDADPSWLTMASPINEQLQLMATSFVITGSGVPAQNRFILPRSHTNDMHKAGANGKGEMVNLSAAQIAADMTASATALGGVAEVMAYPYGHNNDTAKEGLREAGFEMARTIEQGYVSVGTEKLALPCIRINYGMGVPDLKKQIG</sequence>
<organism evidence="3 4">
    <name type="scientific">Microbacterium hominis</name>
    <dbReference type="NCBI Taxonomy" id="162426"/>
    <lineage>
        <taxon>Bacteria</taxon>
        <taxon>Bacillati</taxon>
        <taxon>Actinomycetota</taxon>
        <taxon>Actinomycetes</taxon>
        <taxon>Micrococcales</taxon>
        <taxon>Microbacteriaceae</taxon>
        <taxon>Microbacterium</taxon>
    </lineage>
</organism>
<protein>
    <submittedName>
        <fullName evidence="3">Xylanase</fullName>
    </submittedName>
</protein>
<name>A0A2K9E1L2_9MICO</name>
<evidence type="ECO:0000313" key="4">
    <source>
        <dbReference type="Proteomes" id="UP000233276"/>
    </source>
</evidence>
<gene>
    <name evidence="3" type="ORF">CXR34_16225</name>
</gene>
<dbReference type="RefSeq" id="WP_101306999.1">
    <property type="nucleotide sequence ID" value="NZ_CP025299.1"/>
</dbReference>
<feature type="compositionally biased region" description="Low complexity" evidence="1">
    <location>
        <begin position="45"/>
        <end position="59"/>
    </location>
</feature>
<dbReference type="PANTHER" id="PTHR34216">
    <property type="match status" value="1"/>
</dbReference>
<keyword evidence="3" id="KW-0858">Xylan degradation</keyword>
<dbReference type="InterPro" id="IPR011330">
    <property type="entry name" value="Glyco_hydro/deAcase_b/a-brl"/>
</dbReference>
<keyword evidence="3" id="KW-0624">Polysaccharide degradation</keyword>
<keyword evidence="2" id="KW-0732">Signal</keyword>